<dbReference type="EMBL" id="JAUSWC010000031">
    <property type="protein sequence ID" value="MDQ0491312.1"/>
    <property type="molecule type" value="Genomic_DNA"/>
</dbReference>
<accession>A0ABU0KPF0</accession>
<evidence type="ECO:0000313" key="2">
    <source>
        <dbReference type="EMBL" id="MDQ0491312.1"/>
    </source>
</evidence>
<reference evidence="2 3" key="1">
    <citation type="submission" date="2023-07" db="EMBL/GenBank/DDBJ databases">
        <title>Genomic Encyclopedia of Type Strains, Phase IV (KMG-IV): sequencing the most valuable type-strain genomes for metagenomic binning, comparative biology and taxonomic classification.</title>
        <authorList>
            <person name="Goeker M."/>
        </authorList>
    </citation>
    <scope>NUCLEOTIDE SEQUENCE [LARGE SCALE GENOMIC DNA]</scope>
    <source>
        <strain evidence="2 3">DSM 40573</strain>
    </source>
</reference>
<evidence type="ECO:0000313" key="3">
    <source>
        <dbReference type="Proteomes" id="UP001236795"/>
    </source>
</evidence>
<gene>
    <name evidence="2" type="ORF">QO019_006209</name>
</gene>
<comment type="caution">
    <text evidence="2">The sequence shown here is derived from an EMBL/GenBank/DDBJ whole genome shotgun (WGS) entry which is preliminary data.</text>
</comment>
<feature type="compositionally biased region" description="Basic and acidic residues" evidence="1">
    <location>
        <begin position="1"/>
        <end position="12"/>
    </location>
</feature>
<organism evidence="2 3">
    <name type="scientific">Streptomyces thermodiastaticus</name>
    <dbReference type="NCBI Taxonomy" id="44061"/>
    <lineage>
        <taxon>Bacteria</taxon>
        <taxon>Bacillati</taxon>
        <taxon>Actinomycetota</taxon>
        <taxon>Actinomycetes</taxon>
        <taxon>Kitasatosporales</taxon>
        <taxon>Streptomycetaceae</taxon>
        <taxon>Streptomyces</taxon>
    </lineage>
</organism>
<sequence>MVPVRPRRDQTRRAGRRLGTAGTRRSGRPAGGPGGRGVRRSRVGGLEPSGGAEVGAEQVVGDESGCVRRLRRRRRAGRGGSCAGAVCRRLRRVRRAARSGLSSSAVSCSGVPAAPVRRAVLRSRGALLVGGCGGLSGGARGSRSRPGVGQQCAGDTGACVRRVQGREPGWDGERHRVESGSREQLGVWHGGSPALLRRPGCSGAGQGRLPCTLRSDHFSQMIPPEPRPRGSQRVACRDSVIPAQSCGFSKGG</sequence>
<proteinExistence type="predicted"/>
<keyword evidence="3" id="KW-1185">Reference proteome</keyword>
<feature type="region of interest" description="Disordered" evidence="1">
    <location>
        <begin position="1"/>
        <end position="53"/>
    </location>
</feature>
<dbReference type="Proteomes" id="UP001236795">
    <property type="component" value="Unassembled WGS sequence"/>
</dbReference>
<name>A0ABU0KPF0_9ACTN</name>
<evidence type="ECO:0000256" key="1">
    <source>
        <dbReference type="SAM" id="MobiDB-lite"/>
    </source>
</evidence>
<protein>
    <submittedName>
        <fullName evidence="2">Uncharacterized protein</fullName>
    </submittedName>
</protein>